<name>F4PNG7_CACFS</name>
<proteinExistence type="predicted"/>
<dbReference type="AlphaFoldDB" id="F4PNG7"/>
<evidence type="ECO:0000313" key="2">
    <source>
        <dbReference type="Proteomes" id="UP000007797"/>
    </source>
</evidence>
<dbReference type="RefSeq" id="XP_004360871.1">
    <property type="nucleotide sequence ID" value="XM_004360814.1"/>
</dbReference>
<organism evidence="1 2">
    <name type="scientific">Cavenderia fasciculata</name>
    <name type="common">Slime mold</name>
    <name type="synonym">Dictyostelium fasciculatum</name>
    <dbReference type="NCBI Taxonomy" id="261658"/>
    <lineage>
        <taxon>Eukaryota</taxon>
        <taxon>Amoebozoa</taxon>
        <taxon>Evosea</taxon>
        <taxon>Eumycetozoa</taxon>
        <taxon>Dictyostelia</taxon>
        <taxon>Acytosteliales</taxon>
        <taxon>Cavenderiaceae</taxon>
        <taxon>Cavenderia</taxon>
    </lineage>
</organism>
<accession>F4PNG7</accession>
<dbReference type="KEGG" id="dfa:DFA_05150"/>
<keyword evidence="2" id="KW-1185">Reference proteome</keyword>
<dbReference type="Proteomes" id="UP000007797">
    <property type="component" value="Unassembled WGS sequence"/>
</dbReference>
<reference evidence="2" key="1">
    <citation type="journal article" date="2011" name="Genome Res.">
        <title>Phylogeny-wide analysis of social amoeba genomes highlights ancient origins for complex intercellular communication.</title>
        <authorList>
            <person name="Heidel A.J."/>
            <person name="Lawal H.M."/>
            <person name="Felder M."/>
            <person name="Schilde C."/>
            <person name="Helps N.R."/>
            <person name="Tunggal B."/>
            <person name="Rivero F."/>
            <person name="John U."/>
            <person name="Schleicher M."/>
            <person name="Eichinger L."/>
            <person name="Platzer M."/>
            <person name="Noegel A.A."/>
            <person name="Schaap P."/>
            <person name="Gloeckner G."/>
        </authorList>
    </citation>
    <scope>NUCLEOTIDE SEQUENCE [LARGE SCALE GENOMIC DNA]</scope>
    <source>
        <strain evidence="2">SH3</strain>
    </source>
</reference>
<dbReference type="EMBL" id="GL883008">
    <property type="protein sequence ID" value="EGG23020.1"/>
    <property type="molecule type" value="Genomic_DNA"/>
</dbReference>
<gene>
    <name evidence="1" type="ORF">DFA_05150</name>
</gene>
<sequence>MECIRRRADQVILDITYKLCNLECNTTSDDDIIYDKDNIHPSTALIQLLFTKSPDGTDNDKCLFHHLSYETKKHMHEIILEHIKQLKEFVHHEMELIQLIISNQYNNDEDIYLFIIQTFNWVNTLFDEKMVDDWDKDQYGPMILIMIDGILKMNNYTNIRDKYLDVIYDTLDTIFRVYKHQKIFKGICKDNYVYMFVLVFKQYSFQDQRGKELKKVISQTIRKELWVDESNDQWDSQVSCDFFKEYITTIFMDAHNYDYFIPPEQPNDLINVQYWNGWKKEERELIADQLRVFSAYHHPKILSILFQHFKQCLTQTWKDKLIVLNLLNMLETWSLPDHRAKKWIKYFSIDFLKTVISETLKEDNILVQCELLEFIKQFGIVPYYWKRKMIIKSIEFRDIIKEAFNHIIINQASPPHPRLLYSLINACDDSSDSPGIQIKQIFSTEPFWQEYIVNLVLKSVQSNQKVVISRALALITRYPVPQFTTNLKALSTTVIALLDRFQIDDDILSGVIRFFNHTHQLGFKETNQLIQRILFSQQYEPIQINHFVERSLIKWIGDSANNLSIYLPTIMKRIIDQQIEYFCIDSFLIMYKQPHQATNQYIQHLITIAIQLNTSDVIEKTKIAELLSILFTRTVEYKGGNITTDQILQIIDLIVQTQLQSGGYGDGHTEVGDLIKILVSMDDQWNTIEMISSRVIDRVVDCINQNMESEHLSKSGVELVVDFYNLANPIVPPIITISPTTEKISYFEWIDRLILVFKKSYDHSYHKDIIKKLKLLKENKLK</sequence>
<protein>
    <submittedName>
        <fullName evidence="1">Uncharacterized protein</fullName>
    </submittedName>
</protein>
<evidence type="ECO:0000313" key="1">
    <source>
        <dbReference type="EMBL" id="EGG23020.1"/>
    </source>
</evidence>
<dbReference type="GeneID" id="14874831"/>